<proteinExistence type="predicted"/>
<name>A0A225UW81_9STRA</name>
<accession>A0A225UW81</accession>
<dbReference type="OrthoDB" id="10308412at2759"/>
<dbReference type="EMBL" id="NBNE01010708">
    <property type="protein sequence ID" value="OWY97221.1"/>
    <property type="molecule type" value="Genomic_DNA"/>
</dbReference>
<protein>
    <recommendedName>
        <fullName evidence="3">PiggyBac transposable element-derived protein domain-containing protein</fullName>
    </recommendedName>
</protein>
<organism evidence="1 2">
    <name type="scientific">Phytophthora megakarya</name>
    <dbReference type="NCBI Taxonomy" id="4795"/>
    <lineage>
        <taxon>Eukaryota</taxon>
        <taxon>Sar</taxon>
        <taxon>Stramenopiles</taxon>
        <taxon>Oomycota</taxon>
        <taxon>Peronosporomycetes</taxon>
        <taxon>Peronosporales</taxon>
        <taxon>Peronosporaceae</taxon>
        <taxon>Phytophthora</taxon>
    </lineage>
</organism>
<reference evidence="2" key="1">
    <citation type="submission" date="2017-03" db="EMBL/GenBank/DDBJ databases">
        <title>Phytopthora megakarya and P. palmivora, two closely related causual agents of cacao black pod achieved similar genome size and gene model numbers by different mechanisms.</title>
        <authorList>
            <person name="Ali S."/>
            <person name="Shao J."/>
            <person name="Larry D.J."/>
            <person name="Kronmiller B."/>
            <person name="Shen D."/>
            <person name="Strem M.D."/>
            <person name="Melnick R.L."/>
            <person name="Guiltinan M.J."/>
            <person name="Tyler B.M."/>
            <person name="Meinhardt L.W."/>
            <person name="Bailey B.A."/>
        </authorList>
    </citation>
    <scope>NUCLEOTIDE SEQUENCE [LARGE SCALE GENOMIC DNA]</scope>
    <source>
        <strain evidence="2">zdho120</strain>
    </source>
</reference>
<comment type="caution">
    <text evidence="1">The sequence shown here is derived from an EMBL/GenBank/DDBJ whole genome shotgun (WGS) entry which is preliminary data.</text>
</comment>
<evidence type="ECO:0000313" key="2">
    <source>
        <dbReference type="Proteomes" id="UP000198211"/>
    </source>
</evidence>
<evidence type="ECO:0000313" key="1">
    <source>
        <dbReference type="EMBL" id="OWY97221.1"/>
    </source>
</evidence>
<keyword evidence="2" id="KW-1185">Reference proteome</keyword>
<dbReference type="Proteomes" id="UP000198211">
    <property type="component" value="Unassembled WGS sequence"/>
</dbReference>
<sequence>MLYILLTDFEILTWYRSILLRQATQKPFAHKLIDIPEWTHIREGVRKRPQHQCKVCSIRKRKVGQRSATRFFCETCSDRNKRYVQNVWLLHVLVNENLYMSCSAQHDLPSNLAYEVEER</sequence>
<dbReference type="AlphaFoldDB" id="A0A225UW81"/>
<gene>
    <name evidence="1" type="ORF">PHMEG_00032307</name>
</gene>
<evidence type="ECO:0008006" key="3">
    <source>
        <dbReference type="Google" id="ProtNLM"/>
    </source>
</evidence>